<feature type="domain" description="Protein arginine N-methyltransferase" evidence="2">
    <location>
        <begin position="5"/>
        <end position="63"/>
    </location>
</feature>
<dbReference type="Pfam" id="PF22528">
    <property type="entry name" value="PRMT_C"/>
    <property type="match status" value="1"/>
</dbReference>
<dbReference type="InterPro" id="IPR029063">
    <property type="entry name" value="SAM-dependent_MTases_sf"/>
</dbReference>
<gene>
    <name evidence="3" type="ORF">PBY51_022662</name>
</gene>
<protein>
    <recommendedName>
        <fullName evidence="2">Protein arginine N-methyltransferase domain-containing protein</fullName>
    </recommendedName>
</protein>
<comment type="caution">
    <text evidence="3">The sequence shown here is derived from an EMBL/GenBank/DDBJ whole genome shotgun (WGS) entry which is preliminary data.</text>
</comment>
<dbReference type="SUPFAM" id="SSF53335">
    <property type="entry name" value="S-adenosyl-L-methionine-dependent methyltransferases"/>
    <property type="match status" value="1"/>
</dbReference>
<dbReference type="EMBL" id="JAUZQC010000013">
    <property type="protein sequence ID" value="KAK5861250.1"/>
    <property type="molecule type" value="Genomic_DNA"/>
</dbReference>
<name>A0AAN7XK94_ELEMC</name>
<reference evidence="3 4" key="1">
    <citation type="journal article" date="2023" name="Genes (Basel)">
        <title>Chromosome-Level Genome Assembly and Circadian Gene Repertoire of the Patagonia Blennie Eleginops maclovinus-The Closest Ancestral Proxy of Antarctic Cryonotothenioids.</title>
        <authorList>
            <person name="Cheng C.C."/>
            <person name="Rivera-Colon A.G."/>
            <person name="Minhas B.F."/>
            <person name="Wilson L."/>
            <person name="Rayamajhi N."/>
            <person name="Vargas-Chacoff L."/>
            <person name="Catchen J.M."/>
        </authorList>
    </citation>
    <scope>NUCLEOTIDE SEQUENCE [LARGE SCALE GENOMIC DNA]</scope>
    <source>
        <strain evidence="3">JMC-PN-2008</strain>
    </source>
</reference>
<organism evidence="3 4">
    <name type="scientific">Eleginops maclovinus</name>
    <name type="common">Patagonian blennie</name>
    <name type="synonym">Eleginus maclovinus</name>
    <dbReference type="NCBI Taxonomy" id="56733"/>
    <lineage>
        <taxon>Eukaryota</taxon>
        <taxon>Metazoa</taxon>
        <taxon>Chordata</taxon>
        <taxon>Craniata</taxon>
        <taxon>Vertebrata</taxon>
        <taxon>Euteleostomi</taxon>
        <taxon>Actinopterygii</taxon>
        <taxon>Neopterygii</taxon>
        <taxon>Teleostei</taxon>
        <taxon>Neoteleostei</taxon>
        <taxon>Acanthomorphata</taxon>
        <taxon>Eupercaria</taxon>
        <taxon>Perciformes</taxon>
        <taxon>Notothenioidei</taxon>
        <taxon>Eleginopidae</taxon>
        <taxon>Eleginops</taxon>
    </lineage>
</organism>
<sequence>MGGATVELNTGPHSEPTHWKQTLFMLDRRSVLAGDSISGTILLRRNPVWRRHMTIILHWSINSSTGETEKCQVGTKTFPMWR</sequence>
<accession>A0AAN7XK94</accession>
<keyword evidence="1" id="KW-0949">S-adenosyl-L-methionine</keyword>
<dbReference type="Proteomes" id="UP001346869">
    <property type="component" value="Unassembled WGS sequence"/>
</dbReference>
<evidence type="ECO:0000256" key="1">
    <source>
        <dbReference type="ARBA" id="ARBA00022691"/>
    </source>
</evidence>
<dbReference type="AlphaFoldDB" id="A0AAN7XK94"/>
<evidence type="ECO:0000313" key="3">
    <source>
        <dbReference type="EMBL" id="KAK5861250.1"/>
    </source>
</evidence>
<proteinExistence type="predicted"/>
<keyword evidence="4" id="KW-1185">Reference proteome</keyword>
<reference evidence="3 4" key="2">
    <citation type="journal article" date="2023" name="Mol. Biol. Evol.">
        <title>Genomics of Secondarily Temperate Adaptation in the Only Non-Antarctic Icefish.</title>
        <authorList>
            <person name="Rivera-Colon A.G."/>
            <person name="Rayamajhi N."/>
            <person name="Minhas B.F."/>
            <person name="Madrigal G."/>
            <person name="Bilyk K.T."/>
            <person name="Yoon V."/>
            <person name="Hune M."/>
            <person name="Gregory S."/>
            <person name="Cheng C.H.C."/>
            <person name="Catchen J.M."/>
        </authorList>
    </citation>
    <scope>NUCLEOTIDE SEQUENCE [LARGE SCALE GENOMIC DNA]</scope>
    <source>
        <strain evidence="3">JMC-PN-2008</strain>
    </source>
</reference>
<evidence type="ECO:0000313" key="4">
    <source>
        <dbReference type="Proteomes" id="UP001346869"/>
    </source>
</evidence>
<dbReference type="InterPro" id="IPR055135">
    <property type="entry name" value="PRMT_dom"/>
</dbReference>
<dbReference type="Gene3D" id="2.70.160.11">
    <property type="entry name" value="Hnrnp arginine n-methyltransferase1"/>
    <property type="match status" value="1"/>
</dbReference>
<evidence type="ECO:0000259" key="2">
    <source>
        <dbReference type="Pfam" id="PF22528"/>
    </source>
</evidence>